<protein>
    <submittedName>
        <fullName evidence="2">Uncharacterized protein</fullName>
    </submittedName>
</protein>
<organism evidence="2">
    <name type="scientific">marine metagenome</name>
    <dbReference type="NCBI Taxonomy" id="408172"/>
    <lineage>
        <taxon>unclassified sequences</taxon>
        <taxon>metagenomes</taxon>
        <taxon>ecological metagenomes</taxon>
    </lineage>
</organism>
<accession>A0A382K041</accession>
<feature type="region of interest" description="Disordered" evidence="1">
    <location>
        <begin position="1"/>
        <end position="20"/>
    </location>
</feature>
<feature type="non-terminal residue" evidence="2">
    <location>
        <position position="89"/>
    </location>
</feature>
<sequence length="89" mass="9342">RAGAGGAAGARHREPAKRLRHRACETIQGQRDRRRAQVAGQPVQPGHCHNGGRPDGGVQPGRRHRFHPAQQPAAEGGGQGRALGQAPAL</sequence>
<name>A0A382K041_9ZZZZ</name>
<gene>
    <name evidence="2" type="ORF">METZ01_LOCUS270452</name>
</gene>
<reference evidence="2" key="1">
    <citation type="submission" date="2018-05" db="EMBL/GenBank/DDBJ databases">
        <authorList>
            <person name="Lanie J.A."/>
            <person name="Ng W.-L."/>
            <person name="Kazmierczak K.M."/>
            <person name="Andrzejewski T.M."/>
            <person name="Davidsen T.M."/>
            <person name="Wayne K.J."/>
            <person name="Tettelin H."/>
            <person name="Glass J.I."/>
            <person name="Rusch D."/>
            <person name="Podicherti R."/>
            <person name="Tsui H.-C.T."/>
            <person name="Winkler M.E."/>
        </authorList>
    </citation>
    <scope>NUCLEOTIDE SEQUENCE</scope>
</reference>
<dbReference type="EMBL" id="UINC01077457">
    <property type="protein sequence ID" value="SVC17598.1"/>
    <property type="molecule type" value="Genomic_DNA"/>
</dbReference>
<proteinExistence type="predicted"/>
<evidence type="ECO:0000256" key="1">
    <source>
        <dbReference type="SAM" id="MobiDB-lite"/>
    </source>
</evidence>
<dbReference type="AlphaFoldDB" id="A0A382K041"/>
<evidence type="ECO:0000313" key="2">
    <source>
        <dbReference type="EMBL" id="SVC17598.1"/>
    </source>
</evidence>
<feature type="non-terminal residue" evidence="2">
    <location>
        <position position="1"/>
    </location>
</feature>
<feature type="region of interest" description="Disordered" evidence="1">
    <location>
        <begin position="25"/>
        <end position="89"/>
    </location>
</feature>